<dbReference type="EC" id="3.2.1.39" evidence="3"/>
<dbReference type="InterPro" id="IPR044965">
    <property type="entry name" value="Glyco_hydro_17_plant"/>
</dbReference>
<evidence type="ECO:0000256" key="5">
    <source>
        <dbReference type="ARBA" id="ARBA00023295"/>
    </source>
</evidence>
<sequence length="355" mass="39324">MKKLNYRFPTESRSETLLTSYHTTAQRKEAIRCTISRRLLGRIGDDLPSEDDVVDFYITSGIKKMRLYDPNQATLMASYARLSILELILGVPNQDIPVLASDFSAAVTWVQQNVIPYTPGVYIRYIAVGNEIEPTDPIAPFVLPAMQNIYNALESIAPSQALQYQINVSTAIASSLLGSTFPPSAGAFSESANSYIVPIVKFLAEKRAPLLANIYPYFAYIGDPMNIDISYALFTSPEVVVQDGPFGYQNMFDGMLDAYYAALEKVGAPDVEVVVSETGWPSDGGIGATVEHASAYYQNLIRHVHTSGSPRRAAWPIQTYLFAMFDENLKGPAETERHFGLFSPNKQPKYPITFL</sequence>
<dbReference type="SUPFAM" id="SSF51445">
    <property type="entry name" value="(Trans)glycosidases"/>
    <property type="match status" value="1"/>
</dbReference>
<organism evidence="8 9">
    <name type="scientific">Corchorus olitorius</name>
    <dbReference type="NCBI Taxonomy" id="93759"/>
    <lineage>
        <taxon>Eukaryota</taxon>
        <taxon>Viridiplantae</taxon>
        <taxon>Streptophyta</taxon>
        <taxon>Embryophyta</taxon>
        <taxon>Tracheophyta</taxon>
        <taxon>Spermatophyta</taxon>
        <taxon>Magnoliopsida</taxon>
        <taxon>eudicotyledons</taxon>
        <taxon>Gunneridae</taxon>
        <taxon>Pentapetalae</taxon>
        <taxon>rosids</taxon>
        <taxon>malvids</taxon>
        <taxon>Malvales</taxon>
        <taxon>Malvaceae</taxon>
        <taxon>Grewioideae</taxon>
        <taxon>Apeibeae</taxon>
        <taxon>Corchorus</taxon>
    </lineage>
</organism>
<keyword evidence="9" id="KW-1185">Reference proteome</keyword>
<accession>A0A1R3JFH5</accession>
<evidence type="ECO:0000256" key="2">
    <source>
        <dbReference type="ARBA" id="ARBA00008773"/>
    </source>
</evidence>
<keyword evidence="5 7" id="KW-0326">Glycosidase</keyword>
<protein>
    <recommendedName>
        <fullName evidence="3">glucan endo-1,3-beta-D-glucosidase</fullName>
        <ecNumber evidence="3">3.2.1.39</ecNumber>
    </recommendedName>
</protein>
<dbReference type="FunFam" id="3.20.20.80:FF:000010">
    <property type="entry name" value="glucan endo-1,3-beta-glucosidase, basic"/>
    <property type="match status" value="1"/>
</dbReference>
<evidence type="ECO:0000313" key="9">
    <source>
        <dbReference type="Proteomes" id="UP000187203"/>
    </source>
</evidence>
<evidence type="ECO:0000256" key="1">
    <source>
        <dbReference type="ARBA" id="ARBA00000382"/>
    </source>
</evidence>
<comment type="catalytic activity">
    <reaction evidence="1">
        <text>Hydrolysis of (1-&gt;3)-beta-D-glucosidic linkages in (1-&gt;3)-beta-D-glucans.</text>
        <dbReference type="EC" id="3.2.1.39"/>
    </reaction>
</comment>
<evidence type="ECO:0000256" key="7">
    <source>
        <dbReference type="RuleBase" id="RU004336"/>
    </source>
</evidence>
<name>A0A1R3JFH5_9ROSI</name>
<dbReference type="STRING" id="93759.A0A1R3JFH5"/>
<keyword evidence="4 7" id="KW-0378">Hydrolase</keyword>
<evidence type="ECO:0000256" key="3">
    <source>
        <dbReference type="ARBA" id="ARBA00012780"/>
    </source>
</evidence>
<dbReference type="EMBL" id="AWUE01016255">
    <property type="protein sequence ID" value="OMO93579.1"/>
    <property type="molecule type" value="Genomic_DNA"/>
</dbReference>
<dbReference type="Pfam" id="PF00332">
    <property type="entry name" value="Glyco_hydro_17"/>
    <property type="match status" value="1"/>
</dbReference>
<dbReference type="InterPro" id="IPR000490">
    <property type="entry name" value="Glyco_hydro_17"/>
</dbReference>
<evidence type="ECO:0000256" key="6">
    <source>
        <dbReference type="RuleBase" id="RU004335"/>
    </source>
</evidence>
<dbReference type="GO" id="GO:0005975">
    <property type="term" value="P:carbohydrate metabolic process"/>
    <property type="evidence" value="ECO:0007669"/>
    <property type="project" value="InterPro"/>
</dbReference>
<dbReference type="AlphaFoldDB" id="A0A1R3JFH5"/>
<dbReference type="PROSITE" id="PS00587">
    <property type="entry name" value="GLYCOSYL_HYDROL_F17"/>
    <property type="match status" value="1"/>
</dbReference>
<gene>
    <name evidence="8" type="ORF">COLO4_16847</name>
</gene>
<dbReference type="OrthoDB" id="941679at2759"/>
<dbReference type="Gene3D" id="3.20.20.80">
    <property type="entry name" value="Glycosidases"/>
    <property type="match status" value="1"/>
</dbReference>
<dbReference type="PANTHER" id="PTHR32227">
    <property type="entry name" value="GLUCAN ENDO-1,3-BETA-GLUCOSIDASE BG1-RELATED-RELATED"/>
    <property type="match status" value="1"/>
</dbReference>
<comment type="similarity">
    <text evidence="2 6">Belongs to the glycosyl hydrolase 17 family.</text>
</comment>
<dbReference type="InterPro" id="IPR017853">
    <property type="entry name" value="GH"/>
</dbReference>
<proteinExistence type="inferred from homology"/>
<reference evidence="9" key="1">
    <citation type="submission" date="2013-09" db="EMBL/GenBank/DDBJ databases">
        <title>Corchorus olitorius genome sequencing.</title>
        <authorList>
            <person name="Alam M."/>
            <person name="Haque M.S."/>
            <person name="Islam M.S."/>
            <person name="Emdad E.M."/>
            <person name="Islam M.M."/>
            <person name="Ahmed B."/>
            <person name="Halim A."/>
            <person name="Hossen Q.M.M."/>
            <person name="Hossain M.Z."/>
            <person name="Ahmed R."/>
            <person name="Khan M.M."/>
            <person name="Islam R."/>
            <person name="Rashid M.M."/>
            <person name="Khan S.A."/>
            <person name="Rahman M.S."/>
            <person name="Alam M."/>
            <person name="Yahiya A.S."/>
            <person name="Khan M.S."/>
            <person name="Azam M.S."/>
            <person name="Haque T."/>
            <person name="Lashkar M.Z.H."/>
            <person name="Akhand A.I."/>
            <person name="Morshed G."/>
            <person name="Roy S."/>
            <person name="Uddin K.S."/>
            <person name="Rabeya T."/>
            <person name="Hossain A.S."/>
            <person name="Chowdhury A."/>
            <person name="Snigdha A.R."/>
            <person name="Mortoza M.S."/>
            <person name="Matin S.A."/>
            <person name="Hoque S.M.E."/>
            <person name="Islam M.K."/>
            <person name="Roy D.K."/>
            <person name="Haider R."/>
            <person name="Moosa M.M."/>
            <person name="Elias S.M."/>
            <person name="Hasan A.M."/>
            <person name="Jahan S."/>
            <person name="Shafiuddin M."/>
            <person name="Mahmood N."/>
            <person name="Shommy N.S."/>
        </authorList>
    </citation>
    <scope>NUCLEOTIDE SEQUENCE [LARGE SCALE GENOMIC DNA]</scope>
    <source>
        <strain evidence="9">cv. O-4</strain>
    </source>
</reference>
<dbReference type="GO" id="GO:0042973">
    <property type="term" value="F:glucan endo-1,3-beta-D-glucosidase activity"/>
    <property type="evidence" value="ECO:0007669"/>
    <property type="project" value="UniProtKB-EC"/>
</dbReference>
<comment type="caution">
    <text evidence="8">The sequence shown here is derived from an EMBL/GenBank/DDBJ whole genome shotgun (WGS) entry which is preliminary data.</text>
</comment>
<evidence type="ECO:0000313" key="8">
    <source>
        <dbReference type="EMBL" id="OMO93579.1"/>
    </source>
</evidence>
<evidence type="ECO:0000256" key="4">
    <source>
        <dbReference type="ARBA" id="ARBA00022801"/>
    </source>
</evidence>
<dbReference type="Proteomes" id="UP000187203">
    <property type="component" value="Unassembled WGS sequence"/>
</dbReference>